<sequence>MRSIMKYIIPVVLFFAFIGLGYELIFNPLGFLTRILMIVGFVAVIFLGYRWYMSRKYGTPLFPSQTGPSRAQLRKAKRTSTQRPSSPAPTAAFKPRTSNMMTEKKKASRPKNRREGHNLTVIEGKKNKKKKRAFF</sequence>
<protein>
    <recommendedName>
        <fullName evidence="5">YqhP</fullName>
    </recommendedName>
</protein>
<keyword evidence="2" id="KW-0472">Membrane</keyword>
<feature type="compositionally biased region" description="Basic residues" evidence="1">
    <location>
        <begin position="126"/>
        <end position="135"/>
    </location>
</feature>
<reference evidence="3" key="1">
    <citation type="submission" date="2022-02" db="EMBL/GenBank/DDBJ databases">
        <title>Halalkalibacter sp. nov. isolated from Lonar Lake, India.</title>
        <authorList>
            <person name="Joshi A."/>
            <person name="Thite S."/>
            <person name="Lodha T."/>
        </authorList>
    </citation>
    <scope>NUCLEOTIDE SEQUENCE</scope>
    <source>
        <strain evidence="3">MEB205</strain>
    </source>
</reference>
<evidence type="ECO:0000313" key="3">
    <source>
        <dbReference type="EMBL" id="MCL7746128.1"/>
    </source>
</evidence>
<evidence type="ECO:0008006" key="5">
    <source>
        <dbReference type="Google" id="ProtNLM"/>
    </source>
</evidence>
<feature type="transmembrane region" description="Helical" evidence="2">
    <location>
        <begin position="31"/>
        <end position="52"/>
    </location>
</feature>
<keyword evidence="4" id="KW-1185">Reference proteome</keyword>
<dbReference type="RefSeq" id="WP_250095064.1">
    <property type="nucleotide sequence ID" value="NZ_JAKRYL010000003.1"/>
</dbReference>
<name>A0A9X2CN08_9BACI</name>
<proteinExistence type="predicted"/>
<accession>A0A9X2CN08</accession>
<evidence type="ECO:0000256" key="1">
    <source>
        <dbReference type="SAM" id="MobiDB-lite"/>
    </source>
</evidence>
<dbReference type="AlphaFoldDB" id="A0A9X2CN08"/>
<evidence type="ECO:0000256" key="2">
    <source>
        <dbReference type="SAM" id="Phobius"/>
    </source>
</evidence>
<comment type="caution">
    <text evidence="3">The sequence shown here is derived from an EMBL/GenBank/DDBJ whole genome shotgun (WGS) entry which is preliminary data.</text>
</comment>
<feature type="transmembrane region" description="Helical" evidence="2">
    <location>
        <begin position="7"/>
        <end position="25"/>
    </location>
</feature>
<dbReference type="NCBIfam" id="NF041554">
    <property type="entry name" value="SA1362_fam"/>
    <property type="match status" value="1"/>
</dbReference>
<feature type="region of interest" description="Disordered" evidence="1">
    <location>
        <begin position="60"/>
        <end position="135"/>
    </location>
</feature>
<dbReference type="Proteomes" id="UP001139150">
    <property type="component" value="Unassembled WGS sequence"/>
</dbReference>
<organism evidence="3 4">
    <name type="scientific">Halalkalibacter alkaliphilus</name>
    <dbReference type="NCBI Taxonomy" id="2917993"/>
    <lineage>
        <taxon>Bacteria</taxon>
        <taxon>Bacillati</taxon>
        <taxon>Bacillota</taxon>
        <taxon>Bacilli</taxon>
        <taxon>Bacillales</taxon>
        <taxon>Bacillaceae</taxon>
        <taxon>Halalkalibacter</taxon>
    </lineage>
</organism>
<keyword evidence="2" id="KW-1133">Transmembrane helix</keyword>
<gene>
    <name evidence="3" type="ORF">MF646_03235</name>
</gene>
<dbReference type="InterPro" id="IPR048110">
    <property type="entry name" value="SA1362/YqhP-like"/>
</dbReference>
<dbReference type="EMBL" id="JAKRYL010000003">
    <property type="protein sequence ID" value="MCL7746128.1"/>
    <property type="molecule type" value="Genomic_DNA"/>
</dbReference>
<evidence type="ECO:0000313" key="4">
    <source>
        <dbReference type="Proteomes" id="UP001139150"/>
    </source>
</evidence>
<keyword evidence="2" id="KW-0812">Transmembrane</keyword>